<evidence type="ECO:0000313" key="2">
    <source>
        <dbReference type="Proteomes" id="UP000052245"/>
    </source>
</evidence>
<organism evidence="1 2">
    <name type="scientific">Campylobacter hyointestinalis subsp. hyointestinalis</name>
    <dbReference type="NCBI Taxonomy" id="91352"/>
    <lineage>
        <taxon>Bacteria</taxon>
        <taxon>Pseudomonadati</taxon>
        <taxon>Campylobacterota</taxon>
        <taxon>Epsilonproteobacteria</taxon>
        <taxon>Campylobacterales</taxon>
        <taxon>Campylobacteraceae</taxon>
        <taxon>Campylobacter</taxon>
    </lineage>
</organism>
<gene>
    <name evidence="1" type="ORF">ERS739223_02001</name>
</gene>
<accession>A0A9W5AW59</accession>
<protein>
    <submittedName>
        <fullName evidence="1">Uncharacterized protein</fullName>
    </submittedName>
</protein>
<reference evidence="1 2" key="1">
    <citation type="submission" date="2015-11" db="EMBL/GenBank/DDBJ databases">
        <authorList>
            <consortium name="Pathogen Informatics"/>
        </authorList>
    </citation>
    <scope>NUCLEOTIDE SEQUENCE [LARGE SCALE GENOMIC DNA]</scope>
    <source>
        <strain evidence="1 2">007A-0283</strain>
    </source>
</reference>
<name>A0A9W5AW59_CAMHY</name>
<evidence type="ECO:0000313" key="1">
    <source>
        <dbReference type="EMBL" id="CUU92504.1"/>
    </source>
</evidence>
<comment type="caution">
    <text evidence="1">The sequence shown here is derived from an EMBL/GenBank/DDBJ whole genome shotgun (WGS) entry which is preliminary data.</text>
</comment>
<dbReference type="AlphaFoldDB" id="A0A9W5AW59"/>
<dbReference type="EMBL" id="FAVC01000016">
    <property type="protein sequence ID" value="CUU92504.1"/>
    <property type="molecule type" value="Genomic_DNA"/>
</dbReference>
<proteinExistence type="predicted"/>
<sequence>MNTELFYYELVPTDICTSEKGRMLLPTPIKSDAFVMKRFSMKSQMLTFKNHQERLYPYIIDAFGEKQTDMKMICEIYEKMMGFARTWSE</sequence>
<dbReference type="Proteomes" id="UP000052245">
    <property type="component" value="Unassembled WGS sequence"/>
</dbReference>